<gene>
    <name evidence="1" type="ordered locus">CA2559_11598</name>
</gene>
<reference evidence="1 2" key="1">
    <citation type="journal article" date="2010" name="J. Bacteriol.">
        <title>The complete genome sequence of Croceibacter atlanticus HTCC2559T.</title>
        <authorList>
            <person name="Oh H.M."/>
            <person name="Kang I."/>
            <person name="Ferriera S."/>
            <person name="Giovannoni S.J."/>
            <person name="Cho J.C."/>
        </authorList>
    </citation>
    <scope>NUCLEOTIDE SEQUENCE [LARGE SCALE GENOMIC DNA]</scope>
    <source>
        <strain evidence="2">ATCC BAA-628 / HTCC2559 / KCTC 12090</strain>
    </source>
</reference>
<dbReference type="RefSeq" id="WP_013188059.1">
    <property type="nucleotide sequence ID" value="NC_014230.1"/>
</dbReference>
<sequence length="151" mass="17582">MYYLVFLIFLIPIGWLFIISENEKAILGSPQPLFSKHFNEHINISSLKDLIISFYLSFKKLINPTKVSNLNLRIGLHRKMKFSKPRKSSMGSELIRNLEYLKHITAIENTYKNMPQNNSITISKLDELRFIKKDIQLRIIVISDSLNGITN</sequence>
<keyword evidence="2" id="KW-1185">Reference proteome</keyword>
<dbReference type="Proteomes" id="UP000002297">
    <property type="component" value="Chromosome"/>
</dbReference>
<evidence type="ECO:0000313" key="1">
    <source>
        <dbReference type="EMBL" id="EAP86678.1"/>
    </source>
</evidence>
<name>A3UA42_CROAH</name>
<proteinExistence type="predicted"/>
<dbReference type="HOGENOM" id="CLU_1728327_0_0_10"/>
<dbReference type="AlphaFoldDB" id="A3UA42"/>
<organism evidence="1 2">
    <name type="scientific">Croceibacter atlanticus (strain ATCC BAA-628 / JCM 21780 / CIP 108009 / IAM 15332 / KCTC 12090 / HTCC2559)</name>
    <dbReference type="NCBI Taxonomy" id="216432"/>
    <lineage>
        <taxon>Bacteria</taxon>
        <taxon>Pseudomonadati</taxon>
        <taxon>Bacteroidota</taxon>
        <taxon>Flavobacteriia</taxon>
        <taxon>Flavobacteriales</taxon>
        <taxon>Flavobacteriaceae</taxon>
        <taxon>Croceibacter</taxon>
    </lineage>
</organism>
<dbReference type="KEGG" id="cat:CA2559_11598"/>
<evidence type="ECO:0000313" key="2">
    <source>
        <dbReference type="Proteomes" id="UP000002297"/>
    </source>
</evidence>
<accession>A3UA42</accession>
<dbReference type="EMBL" id="CP002046">
    <property type="protein sequence ID" value="EAP86678.1"/>
    <property type="molecule type" value="Genomic_DNA"/>
</dbReference>
<protein>
    <submittedName>
        <fullName evidence="1">Uncharacterized protein</fullName>
    </submittedName>
</protein>
<dbReference type="GeneID" id="89454043"/>